<evidence type="ECO:0000256" key="1">
    <source>
        <dbReference type="SAM" id="MobiDB-lite"/>
    </source>
</evidence>
<dbReference type="Proteomes" id="UP000324222">
    <property type="component" value="Unassembled WGS sequence"/>
</dbReference>
<organism evidence="2 3">
    <name type="scientific">Portunus trituberculatus</name>
    <name type="common">Swimming crab</name>
    <name type="synonym">Neptunus trituberculatus</name>
    <dbReference type="NCBI Taxonomy" id="210409"/>
    <lineage>
        <taxon>Eukaryota</taxon>
        <taxon>Metazoa</taxon>
        <taxon>Ecdysozoa</taxon>
        <taxon>Arthropoda</taxon>
        <taxon>Crustacea</taxon>
        <taxon>Multicrustacea</taxon>
        <taxon>Malacostraca</taxon>
        <taxon>Eumalacostraca</taxon>
        <taxon>Eucarida</taxon>
        <taxon>Decapoda</taxon>
        <taxon>Pleocyemata</taxon>
        <taxon>Brachyura</taxon>
        <taxon>Eubrachyura</taxon>
        <taxon>Portunoidea</taxon>
        <taxon>Portunidae</taxon>
        <taxon>Portuninae</taxon>
        <taxon>Portunus</taxon>
    </lineage>
</organism>
<dbReference type="AlphaFoldDB" id="A0A5B7F846"/>
<evidence type="ECO:0000313" key="2">
    <source>
        <dbReference type="EMBL" id="MPC42592.1"/>
    </source>
</evidence>
<comment type="caution">
    <text evidence="2">The sequence shown here is derived from an EMBL/GenBank/DDBJ whole genome shotgun (WGS) entry which is preliminary data.</text>
</comment>
<dbReference type="EMBL" id="VSRR010005493">
    <property type="protein sequence ID" value="MPC42592.1"/>
    <property type="molecule type" value="Genomic_DNA"/>
</dbReference>
<protein>
    <submittedName>
        <fullName evidence="2">Uncharacterized protein</fullName>
    </submittedName>
</protein>
<feature type="region of interest" description="Disordered" evidence="1">
    <location>
        <begin position="32"/>
        <end position="72"/>
    </location>
</feature>
<gene>
    <name evidence="2" type="ORF">E2C01_036215</name>
</gene>
<reference evidence="2 3" key="1">
    <citation type="submission" date="2019-05" db="EMBL/GenBank/DDBJ databases">
        <title>Another draft genome of Portunus trituberculatus and its Hox gene families provides insights of decapod evolution.</title>
        <authorList>
            <person name="Jeong J.-H."/>
            <person name="Song I."/>
            <person name="Kim S."/>
            <person name="Choi T."/>
            <person name="Kim D."/>
            <person name="Ryu S."/>
            <person name="Kim W."/>
        </authorList>
    </citation>
    <scope>NUCLEOTIDE SEQUENCE [LARGE SCALE GENOMIC DNA]</scope>
    <source>
        <tissue evidence="2">Muscle</tissue>
    </source>
</reference>
<accession>A0A5B7F846</accession>
<sequence length="72" mass="8190">MASPRHQAERYSDTRRGRPLLYTELHLTRSKQGALSFAQGDPQHTSQQSGFMGRPKPELMLAFPPVHENQES</sequence>
<name>A0A5B7F846_PORTR</name>
<evidence type="ECO:0000313" key="3">
    <source>
        <dbReference type="Proteomes" id="UP000324222"/>
    </source>
</evidence>
<keyword evidence="3" id="KW-1185">Reference proteome</keyword>
<proteinExistence type="predicted"/>